<dbReference type="EMBL" id="JALJOQ010000009">
    <property type="protein sequence ID" value="KAK9812068.1"/>
    <property type="molecule type" value="Genomic_DNA"/>
</dbReference>
<name>A0AAW1PU01_9CHLO</name>
<evidence type="ECO:0000256" key="2">
    <source>
        <dbReference type="ARBA" id="ARBA00023063"/>
    </source>
</evidence>
<evidence type="ECO:0000259" key="3">
    <source>
        <dbReference type="Pfam" id="PF13806"/>
    </source>
</evidence>
<evidence type="ECO:0000256" key="1">
    <source>
        <dbReference type="ARBA" id="ARBA00023002"/>
    </source>
</evidence>
<feature type="domain" description="Rieske-like [2Fe-2S]" evidence="3">
    <location>
        <begin position="9"/>
        <end position="94"/>
    </location>
</feature>
<dbReference type="SUPFAM" id="SSF50022">
    <property type="entry name" value="ISP domain"/>
    <property type="match status" value="1"/>
</dbReference>
<dbReference type="AlphaFoldDB" id="A0AAW1PU01"/>
<reference evidence="4 5" key="1">
    <citation type="journal article" date="2024" name="Nat. Commun.">
        <title>Phylogenomics reveals the evolutionary origins of lichenization in chlorophyte algae.</title>
        <authorList>
            <person name="Puginier C."/>
            <person name="Libourel C."/>
            <person name="Otte J."/>
            <person name="Skaloud P."/>
            <person name="Haon M."/>
            <person name="Grisel S."/>
            <person name="Petersen M."/>
            <person name="Berrin J.G."/>
            <person name="Delaux P.M."/>
            <person name="Dal Grande F."/>
            <person name="Keller J."/>
        </authorList>
    </citation>
    <scope>NUCLEOTIDE SEQUENCE [LARGE SCALE GENOMIC DNA]</scope>
    <source>
        <strain evidence="4 5">SAG 2036</strain>
    </source>
</reference>
<dbReference type="GO" id="GO:0008942">
    <property type="term" value="F:nitrite reductase [NAD(P)H] activity"/>
    <property type="evidence" value="ECO:0007669"/>
    <property type="project" value="InterPro"/>
</dbReference>
<keyword evidence="5" id="KW-1185">Reference proteome</keyword>
<dbReference type="Proteomes" id="UP001465755">
    <property type="component" value="Unassembled WGS sequence"/>
</dbReference>
<dbReference type="Pfam" id="PF13806">
    <property type="entry name" value="Rieske_2"/>
    <property type="match status" value="1"/>
</dbReference>
<gene>
    <name evidence="4" type="ORF">WJX73_002835</name>
</gene>
<dbReference type="GO" id="GO:0051537">
    <property type="term" value="F:2 iron, 2 sulfur cluster binding"/>
    <property type="evidence" value="ECO:0007669"/>
    <property type="project" value="InterPro"/>
</dbReference>
<dbReference type="InterPro" id="IPR012748">
    <property type="entry name" value="Rieske-like_NirD"/>
</dbReference>
<evidence type="ECO:0000313" key="4">
    <source>
        <dbReference type="EMBL" id="KAK9812068.1"/>
    </source>
</evidence>
<sequence length="96" mass="10540">MLYKSGDSYFCSAPNSTAYQFPLSDARVHLRGGKPAIEVPFDGTVYDLQSGKVLEWCPKNNPLRFVLGSLKAKATQEDLQVFPAEVEDGAILVKFG</sequence>
<proteinExistence type="predicted"/>
<accession>A0AAW1PU01</accession>
<dbReference type="InterPro" id="IPR036922">
    <property type="entry name" value="Rieske_2Fe-2S_sf"/>
</dbReference>
<dbReference type="Gene3D" id="2.102.10.10">
    <property type="entry name" value="Rieske [2Fe-2S] iron-sulphur domain"/>
    <property type="match status" value="1"/>
</dbReference>
<dbReference type="GO" id="GO:0042128">
    <property type="term" value="P:nitrate assimilation"/>
    <property type="evidence" value="ECO:0007669"/>
    <property type="project" value="UniProtKB-KW"/>
</dbReference>
<organism evidence="4 5">
    <name type="scientific">Symbiochloris irregularis</name>
    <dbReference type="NCBI Taxonomy" id="706552"/>
    <lineage>
        <taxon>Eukaryota</taxon>
        <taxon>Viridiplantae</taxon>
        <taxon>Chlorophyta</taxon>
        <taxon>core chlorophytes</taxon>
        <taxon>Trebouxiophyceae</taxon>
        <taxon>Trebouxiales</taxon>
        <taxon>Trebouxiaceae</taxon>
        <taxon>Symbiochloris</taxon>
    </lineage>
</organism>
<comment type="caution">
    <text evidence="4">The sequence shown here is derived from an EMBL/GenBank/DDBJ whole genome shotgun (WGS) entry which is preliminary data.</text>
</comment>
<keyword evidence="2" id="KW-0534">Nitrate assimilation</keyword>
<keyword evidence="1" id="KW-0560">Oxidoreductase</keyword>
<evidence type="ECO:0000313" key="5">
    <source>
        <dbReference type="Proteomes" id="UP001465755"/>
    </source>
</evidence>
<protein>
    <recommendedName>
        <fullName evidence="3">Rieske-like [2Fe-2S] domain-containing protein</fullName>
    </recommendedName>
</protein>